<comment type="subcellular location">
    <subcellularLocation>
        <location evidence="1">Nucleus</location>
    </subcellularLocation>
</comment>
<dbReference type="Pfam" id="PF03221">
    <property type="entry name" value="HTH_Tnp_Tc5"/>
    <property type="match status" value="1"/>
</dbReference>
<protein>
    <recommendedName>
        <fullName evidence="4">HTH CENPB-type domain-containing protein</fullName>
    </recommendedName>
</protein>
<dbReference type="SMART" id="SM00674">
    <property type="entry name" value="CENPB"/>
    <property type="match status" value="1"/>
</dbReference>
<dbReference type="PROSITE" id="PS51253">
    <property type="entry name" value="HTH_CENPB"/>
    <property type="match status" value="1"/>
</dbReference>
<dbReference type="InterPro" id="IPR036397">
    <property type="entry name" value="RNaseH_sf"/>
</dbReference>
<dbReference type="Gene3D" id="3.30.420.10">
    <property type="entry name" value="Ribonuclease H-like superfamily/Ribonuclease H"/>
    <property type="match status" value="1"/>
</dbReference>
<reference evidence="5 6" key="1">
    <citation type="submission" date="2022-01" db="EMBL/GenBank/DDBJ databases">
        <title>A chromosomal length assembly of Cordylochernes scorpioides.</title>
        <authorList>
            <person name="Zeh D."/>
            <person name="Zeh J."/>
        </authorList>
    </citation>
    <scope>NUCLEOTIDE SEQUENCE [LARGE SCALE GENOMIC DNA]</scope>
    <source>
        <strain evidence="5">IN4F17</strain>
        <tissue evidence="5">Whole Body</tissue>
    </source>
</reference>
<dbReference type="PANTHER" id="PTHR46060:SF1">
    <property type="entry name" value="MARINER MOS1 TRANSPOSASE-LIKE PROTEIN"/>
    <property type="match status" value="1"/>
</dbReference>
<gene>
    <name evidence="5" type="ORF">LAZ67_14001595</name>
</gene>
<name>A0ABY6L8U5_9ARAC</name>
<dbReference type="PANTHER" id="PTHR46060">
    <property type="entry name" value="MARINER MOS1 TRANSPOSASE-LIKE PROTEIN"/>
    <property type="match status" value="1"/>
</dbReference>
<accession>A0ABY6L8U5</accession>
<dbReference type="InterPro" id="IPR052709">
    <property type="entry name" value="Transposase-MT_Hybrid"/>
</dbReference>
<proteinExistence type="predicted"/>
<sequence length="265" mass="30066">MAGERKQTRNSLSLSVKLQILREIEVEKKKKTDVAQKHNIPQSSLSTIIKNSEKIHQQALHAGESSRKRARGSTYAEVDEALLQWFKQARSAALPVNGPLLSEKDFTGSGGWIERWKARHGIKLRNICGESADVNLVPVVCETLTKLRRATQNKRRGRLTKGVVLLHDNARPHVSRQTTAKLEEFGWDIFGHPLYSPDLAPSDYHMFPALKKHLGGQKFASDDEVKEEVDKWLKEAAGEWYNIGITKLVDRMKKVIEHQGDYVEK</sequence>
<dbReference type="Gene3D" id="1.10.10.60">
    <property type="entry name" value="Homeodomain-like"/>
    <property type="match status" value="1"/>
</dbReference>
<evidence type="ECO:0000256" key="2">
    <source>
        <dbReference type="ARBA" id="ARBA00023125"/>
    </source>
</evidence>
<evidence type="ECO:0000313" key="5">
    <source>
        <dbReference type="EMBL" id="UYV76652.1"/>
    </source>
</evidence>
<evidence type="ECO:0000259" key="4">
    <source>
        <dbReference type="PROSITE" id="PS51253"/>
    </source>
</evidence>
<keyword evidence="6" id="KW-1185">Reference proteome</keyword>
<dbReference type="SUPFAM" id="SSF46689">
    <property type="entry name" value="Homeodomain-like"/>
    <property type="match status" value="2"/>
</dbReference>
<keyword evidence="3" id="KW-0539">Nucleus</keyword>
<dbReference type="InterPro" id="IPR007889">
    <property type="entry name" value="HTH_Psq"/>
</dbReference>
<evidence type="ECO:0000313" key="6">
    <source>
        <dbReference type="Proteomes" id="UP001235939"/>
    </source>
</evidence>
<dbReference type="Pfam" id="PF04218">
    <property type="entry name" value="CENP-B_N"/>
    <property type="match status" value="1"/>
</dbReference>
<evidence type="ECO:0000256" key="3">
    <source>
        <dbReference type="ARBA" id="ARBA00023242"/>
    </source>
</evidence>
<dbReference type="InterPro" id="IPR009057">
    <property type="entry name" value="Homeodomain-like_sf"/>
</dbReference>
<organism evidence="5 6">
    <name type="scientific">Cordylochernes scorpioides</name>
    <dbReference type="NCBI Taxonomy" id="51811"/>
    <lineage>
        <taxon>Eukaryota</taxon>
        <taxon>Metazoa</taxon>
        <taxon>Ecdysozoa</taxon>
        <taxon>Arthropoda</taxon>
        <taxon>Chelicerata</taxon>
        <taxon>Arachnida</taxon>
        <taxon>Pseudoscorpiones</taxon>
        <taxon>Cheliferoidea</taxon>
        <taxon>Chernetidae</taxon>
        <taxon>Cordylochernes</taxon>
    </lineage>
</organism>
<dbReference type="EMBL" id="CP092876">
    <property type="protein sequence ID" value="UYV76652.1"/>
    <property type="molecule type" value="Genomic_DNA"/>
</dbReference>
<keyword evidence="2" id="KW-0238">DNA-binding</keyword>
<evidence type="ECO:0000256" key="1">
    <source>
        <dbReference type="ARBA" id="ARBA00004123"/>
    </source>
</evidence>
<dbReference type="InterPro" id="IPR006600">
    <property type="entry name" value="HTH_CenpB_DNA-bd_dom"/>
</dbReference>
<dbReference type="Proteomes" id="UP001235939">
    <property type="component" value="Chromosome 14"/>
</dbReference>
<feature type="domain" description="HTH CENPB-type" evidence="4">
    <location>
        <begin position="66"/>
        <end position="126"/>
    </location>
</feature>